<dbReference type="EMBL" id="WOCE01000021">
    <property type="protein sequence ID" value="KAE9590383.1"/>
    <property type="molecule type" value="Genomic_DNA"/>
</dbReference>
<keyword evidence="2" id="KW-1185">Reference proteome</keyword>
<dbReference type="AlphaFoldDB" id="A0A6A4NED0"/>
<gene>
    <name evidence="1" type="ORF">Lalb_Chr21g0319001</name>
</gene>
<protein>
    <submittedName>
        <fullName evidence="1">Uncharacterized protein</fullName>
    </submittedName>
</protein>
<reference evidence="2" key="1">
    <citation type="journal article" date="2020" name="Nat. Commun.">
        <title>Genome sequence of the cluster root forming white lupin.</title>
        <authorList>
            <person name="Hufnagel B."/>
            <person name="Marques A."/>
            <person name="Soriano A."/>
            <person name="Marques L."/>
            <person name="Divol F."/>
            <person name="Doumas P."/>
            <person name="Sallet E."/>
            <person name="Mancinotti D."/>
            <person name="Carrere S."/>
            <person name="Marande W."/>
            <person name="Arribat S."/>
            <person name="Keller J."/>
            <person name="Huneau C."/>
            <person name="Blein T."/>
            <person name="Aime D."/>
            <person name="Laguerre M."/>
            <person name="Taylor J."/>
            <person name="Schubert V."/>
            <person name="Nelson M."/>
            <person name="Geu-Flores F."/>
            <person name="Crespi M."/>
            <person name="Gallardo-Guerrero K."/>
            <person name="Delaux P.-M."/>
            <person name="Salse J."/>
            <person name="Berges H."/>
            <person name="Guyot R."/>
            <person name="Gouzy J."/>
            <person name="Peret B."/>
        </authorList>
    </citation>
    <scope>NUCLEOTIDE SEQUENCE [LARGE SCALE GENOMIC DNA]</scope>
    <source>
        <strain evidence="2">cv. Amiga</strain>
    </source>
</reference>
<organism evidence="1 2">
    <name type="scientific">Lupinus albus</name>
    <name type="common">White lupine</name>
    <name type="synonym">Lupinus termis</name>
    <dbReference type="NCBI Taxonomy" id="3870"/>
    <lineage>
        <taxon>Eukaryota</taxon>
        <taxon>Viridiplantae</taxon>
        <taxon>Streptophyta</taxon>
        <taxon>Embryophyta</taxon>
        <taxon>Tracheophyta</taxon>
        <taxon>Spermatophyta</taxon>
        <taxon>Magnoliopsida</taxon>
        <taxon>eudicotyledons</taxon>
        <taxon>Gunneridae</taxon>
        <taxon>Pentapetalae</taxon>
        <taxon>rosids</taxon>
        <taxon>fabids</taxon>
        <taxon>Fabales</taxon>
        <taxon>Fabaceae</taxon>
        <taxon>Papilionoideae</taxon>
        <taxon>50 kb inversion clade</taxon>
        <taxon>genistoids sensu lato</taxon>
        <taxon>core genistoids</taxon>
        <taxon>Genisteae</taxon>
        <taxon>Lupinus</taxon>
    </lineage>
</organism>
<evidence type="ECO:0000313" key="1">
    <source>
        <dbReference type="EMBL" id="KAE9590383.1"/>
    </source>
</evidence>
<sequence>MCTGTSVAGEMTPSVINDNIVYSRSCHLYSAEVPSLSPLFQLQTLPYLNLSTARAKVHMTNYYKFNLYQTYD</sequence>
<dbReference type="Proteomes" id="UP000447434">
    <property type="component" value="Chromosome 21"/>
</dbReference>
<proteinExistence type="predicted"/>
<comment type="caution">
    <text evidence="1">The sequence shown here is derived from an EMBL/GenBank/DDBJ whole genome shotgun (WGS) entry which is preliminary data.</text>
</comment>
<name>A0A6A4NED0_LUPAL</name>
<evidence type="ECO:0000313" key="2">
    <source>
        <dbReference type="Proteomes" id="UP000447434"/>
    </source>
</evidence>
<accession>A0A6A4NED0</accession>